<keyword evidence="9" id="KW-1185">Reference proteome</keyword>
<name>A0A915CYL4_9BILA</name>
<dbReference type="PRINTS" id="PR00193">
    <property type="entry name" value="MYOSINHEAVY"/>
</dbReference>
<protein>
    <submittedName>
        <fullName evidence="10">Myosin motor domain-containing protein</fullName>
    </submittedName>
</protein>
<comment type="similarity">
    <text evidence="6">Belongs to the TRAFAC class myosin-kinesin ATPase superfamily. Myosin family.</text>
</comment>
<dbReference type="Gene3D" id="1.10.10.820">
    <property type="match status" value="1"/>
</dbReference>
<keyword evidence="4 6" id="KW-0505">Motor protein</keyword>
<dbReference type="InterPro" id="IPR035979">
    <property type="entry name" value="RBD_domain_sf"/>
</dbReference>
<dbReference type="PANTHER" id="PTHR13140">
    <property type="entry name" value="MYOSIN"/>
    <property type="match status" value="1"/>
</dbReference>
<evidence type="ECO:0000259" key="8">
    <source>
        <dbReference type="PROSITE" id="PS51456"/>
    </source>
</evidence>
<feature type="region of interest" description="Disordered" evidence="7">
    <location>
        <begin position="49"/>
        <end position="119"/>
    </location>
</feature>
<dbReference type="GO" id="GO:0005737">
    <property type="term" value="C:cytoplasm"/>
    <property type="evidence" value="ECO:0007669"/>
    <property type="project" value="TreeGrafter"/>
</dbReference>
<organism evidence="9 10">
    <name type="scientific">Ditylenchus dipsaci</name>
    <dbReference type="NCBI Taxonomy" id="166011"/>
    <lineage>
        <taxon>Eukaryota</taxon>
        <taxon>Metazoa</taxon>
        <taxon>Ecdysozoa</taxon>
        <taxon>Nematoda</taxon>
        <taxon>Chromadorea</taxon>
        <taxon>Rhabditida</taxon>
        <taxon>Tylenchina</taxon>
        <taxon>Tylenchomorpha</taxon>
        <taxon>Sphaerularioidea</taxon>
        <taxon>Anguinidae</taxon>
        <taxon>Anguininae</taxon>
        <taxon>Ditylenchus</taxon>
    </lineage>
</organism>
<dbReference type="InterPro" id="IPR000504">
    <property type="entry name" value="RRM_dom"/>
</dbReference>
<proteinExistence type="inferred from homology"/>
<dbReference type="Gene3D" id="3.30.70.330">
    <property type="match status" value="1"/>
</dbReference>
<feature type="compositionally biased region" description="Gly residues" evidence="7">
    <location>
        <begin position="71"/>
        <end position="86"/>
    </location>
</feature>
<keyword evidence="5 6" id="KW-0009">Actin-binding</keyword>
<dbReference type="GO" id="GO:0051015">
    <property type="term" value="F:actin filament binding"/>
    <property type="evidence" value="ECO:0007669"/>
    <property type="project" value="TreeGrafter"/>
</dbReference>
<feature type="region of interest" description="Disordered" evidence="7">
    <location>
        <begin position="223"/>
        <end position="244"/>
    </location>
</feature>
<dbReference type="GO" id="GO:0016459">
    <property type="term" value="C:myosin complex"/>
    <property type="evidence" value="ECO:0007669"/>
    <property type="project" value="UniProtKB-KW"/>
</dbReference>
<keyword evidence="2 6" id="KW-0067">ATP-binding</keyword>
<sequence length="908" mass="101736">MDAVSLSIGWIAVLNRPLINFFFSKSLNSQQPTVQMMSTVNMALEEIITTNKQKNRSGGAGGSRRTVGGSRRTGGGGGSGNGGFRSGGASARREKYFSDDTQQESGSTTSSPTSTEEARREVEIVKLNISNLPETVLTADLEELFQDFGVYGVTVHYDEAGQHLGTADLFVDFRSAKDIIREYANIAIDGQEINIAVVDESGVIKPRIQDRIRRVANNPIRSRRTQLRNRSQPKEEVVAESEAEEQRQVKLSRSAWPKMVENLVDLNQEYNEEIYCALSAIASTTNAFIHSSLYTNNRSQHDAAHIFSICHKAMENIKGGSHKESIIFCGESGSGKTTNFYHALRFFCSNNCSKIKVEQINALQNICENFGSAKTLKSDCSTRFGYTVDLLYKSGCLDGFTFNQALPLELTRLVEQKKGDNNFGVFYRLCAALDTDKYGLTGANNYFYLNQGKCQVDIQKEKYKFGQLTNSLSTIGFSESQKELIYRVLSAILHIGNVFFTTAKTSNNEEFAVVANESELQWVAFLLDVDLAHIKAIFCHKEEKEDGTQKVTGLKNVDAGLDLRDAFAKFLYNELFKWIFSRISLFFQSHQPSATITLLDIYGFEKYNNNNFEEFSCTNNQRAVDLLIKRPDGIIPLLEDECKFPKASDENFLQRCNLNHLDKSVFAKSRAKDRLEFGIKHFAGTTYYSVESFLVKNRWLEPASVYSALCNSKDASLAALFAGATDNSGKDNTLYKIGRNQLLFIRCMRPSSERSATKFDSSTICKQIKALCVLEHCNILRHCFVRKLPFEDFARKFKCLLSDEATNGQGALQICKDVLHTRAINQLQDVERFTHNFAAKGCCDASSWLSGWKARKIAALKQEKLLQNVPNGAVNKQRMLNGTTSNTTSNQHAKQHKQEESTIAQQCS</sequence>
<dbReference type="SMART" id="SM00242">
    <property type="entry name" value="MYSc"/>
    <property type="match status" value="1"/>
</dbReference>
<dbReference type="Pfam" id="PF00076">
    <property type="entry name" value="RRM_1"/>
    <property type="match status" value="1"/>
</dbReference>
<dbReference type="InterPro" id="IPR001609">
    <property type="entry name" value="Myosin_head_motor_dom-like"/>
</dbReference>
<feature type="compositionally biased region" description="Polar residues" evidence="7">
    <location>
        <begin position="878"/>
        <end position="892"/>
    </location>
</feature>
<comment type="caution">
    <text evidence="6">Lacks conserved residue(s) required for the propagation of feature annotation.</text>
</comment>
<dbReference type="AlphaFoldDB" id="A0A915CYL4"/>
<evidence type="ECO:0000256" key="5">
    <source>
        <dbReference type="ARBA" id="ARBA00023203"/>
    </source>
</evidence>
<dbReference type="InterPro" id="IPR036961">
    <property type="entry name" value="Kinesin_motor_dom_sf"/>
</dbReference>
<feature type="binding site" evidence="6">
    <location>
        <begin position="330"/>
        <end position="337"/>
    </location>
    <ligand>
        <name>ATP</name>
        <dbReference type="ChEBI" id="CHEBI:30616"/>
    </ligand>
</feature>
<dbReference type="Gene3D" id="1.20.58.530">
    <property type="match status" value="2"/>
</dbReference>
<evidence type="ECO:0000313" key="9">
    <source>
        <dbReference type="Proteomes" id="UP000887574"/>
    </source>
</evidence>
<feature type="compositionally biased region" description="Low complexity" evidence="7">
    <location>
        <begin position="99"/>
        <end position="115"/>
    </location>
</feature>
<dbReference type="WBParaSite" id="jg13534">
    <property type="protein sequence ID" value="jg13534"/>
    <property type="gene ID" value="jg13534"/>
</dbReference>
<dbReference type="Gene3D" id="1.20.120.720">
    <property type="entry name" value="Myosin VI head, motor domain, U50 subdomain"/>
    <property type="match status" value="2"/>
</dbReference>
<dbReference type="PANTHER" id="PTHR13140:SF709">
    <property type="entry name" value="UNCONVENTIONAL MYOSIN-XV"/>
    <property type="match status" value="1"/>
</dbReference>
<evidence type="ECO:0000256" key="4">
    <source>
        <dbReference type="ARBA" id="ARBA00023175"/>
    </source>
</evidence>
<accession>A0A915CYL4</accession>
<dbReference type="SUPFAM" id="SSF52540">
    <property type="entry name" value="P-loop containing nucleoside triphosphate hydrolases"/>
    <property type="match status" value="1"/>
</dbReference>
<feature type="region of interest" description="Disordered" evidence="7">
    <location>
        <begin position="877"/>
        <end position="908"/>
    </location>
</feature>
<dbReference type="GO" id="GO:0003723">
    <property type="term" value="F:RNA binding"/>
    <property type="evidence" value="ECO:0007669"/>
    <property type="project" value="InterPro"/>
</dbReference>
<dbReference type="GO" id="GO:0016020">
    <property type="term" value="C:membrane"/>
    <property type="evidence" value="ECO:0007669"/>
    <property type="project" value="TreeGrafter"/>
</dbReference>
<evidence type="ECO:0000256" key="6">
    <source>
        <dbReference type="PROSITE-ProRule" id="PRU00782"/>
    </source>
</evidence>
<evidence type="ECO:0000313" key="10">
    <source>
        <dbReference type="WBParaSite" id="jg13534"/>
    </source>
</evidence>
<dbReference type="SMART" id="SM00360">
    <property type="entry name" value="RRM"/>
    <property type="match status" value="1"/>
</dbReference>
<dbReference type="InterPro" id="IPR027417">
    <property type="entry name" value="P-loop_NTPase"/>
</dbReference>
<evidence type="ECO:0000256" key="1">
    <source>
        <dbReference type="ARBA" id="ARBA00022741"/>
    </source>
</evidence>
<dbReference type="PROSITE" id="PS51456">
    <property type="entry name" value="MYOSIN_MOTOR"/>
    <property type="match status" value="1"/>
</dbReference>
<keyword evidence="1 6" id="KW-0547">Nucleotide-binding</keyword>
<dbReference type="GO" id="GO:0005524">
    <property type="term" value="F:ATP binding"/>
    <property type="evidence" value="ECO:0007669"/>
    <property type="project" value="UniProtKB-UniRule"/>
</dbReference>
<dbReference type="InterPro" id="IPR012677">
    <property type="entry name" value="Nucleotide-bd_a/b_plait_sf"/>
</dbReference>
<dbReference type="GO" id="GO:0007015">
    <property type="term" value="P:actin filament organization"/>
    <property type="evidence" value="ECO:0007669"/>
    <property type="project" value="TreeGrafter"/>
</dbReference>
<dbReference type="Gene3D" id="3.40.850.10">
    <property type="entry name" value="Kinesin motor domain"/>
    <property type="match status" value="2"/>
</dbReference>
<dbReference type="GO" id="GO:0098858">
    <property type="term" value="C:actin-based cell projection"/>
    <property type="evidence" value="ECO:0007669"/>
    <property type="project" value="TreeGrafter"/>
</dbReference>
<keyword evidence="3 6" id="KW-0518">Myosin</keyword>
<dbReference type="Pfam" id="PF00063">
    <property type="entry name" value="Myosin_head"/>
    <property type="match status" value="3"/>
</dbReference>
<reference evidence="10" key="1">
    <citation type="submission" date="2022-11" db="UniProtKB">
        <authorList>
            <consortium name="WormBaseParasite"/>
        </authorList>
    </citation>
    <scope>IDENTIFICATION</scope>
</reference>
<dbReference type="GO" id="GO:0000146">
    <property type="term" value="F:microfilament motor activity"/>
    <property type="evidence" value="ECO:0007669"/>
    <property type="project" value="TreeGrafter"/>
</dbReference>
<dbReference type="Proteomes" id="UP000887574">
    <property type="component" value="Unplaced"/>
</dbReference>
<evidence type="ECO:0000256" key="2">
    <source>
        <dbReference type="ARBA" id="ARBA00022840"/>
    </source>
</evidence>
<dbReference type="SUPFAM" id="SSF54928">
    <property type="entry name" value="RNA-binding domain, RBD"/>
    <property type="match status" value="1"/>
</dbReference>
<evidence type="ECO:0000256" key="7">
    <source>
        <dbReference type="SAM" id="MobiDB-lite"/>
    </source>
</evidence>
<feature type="domain" description="Myosin motor" evidence="8">
    <location>
        <begin position="1"/>
        <end position="908"/>
    </location>
</feature>
<evidence type="ECO:0000256" key="3">
    <source>
        <dbReference type="ARBA" id="ARBA00023123"/>
    </source>
</evidence>